<name>A0A644UVB8_9ZZZZ</name>
<organism evidence="1">
    <name type="scientific">bioreactor metagenome</name>
    <dbReference type="NCBI Taxonomy" id="1076179"/>
    <lineage>
        <taxon>unclassified sequences</taxon>
        <taxon>metagenomes</taxon>
        <taxon>ecological metagenomes</taxon>
    </lineage>
</organism>
<accession>A0A644UVB8</accession>
<dbReference type="EMBL" id="VSSQ01000171">
    <property type="protein sequence ID" value="MPL83020.1"/>
    <property type="molecule type" value="Genomic_DNA"/>
</dbReference>
<protein>
    <submittedName>
        <fullName evidence="1">Uncharacterized protein</fullName>
    </submittedName>
</protein>
<reference evidence="1" key="1">
    <citation type="submission" date="2019-08" db="EMBL/GenBank/DDBJ databases">
        <authorList>
            <person name="Kucharzyk K."/>
            <person name="Murdoch R.W."/>
            <person name="Higgins S."/>
            <person name="Loffler F."/>
        </authorList>
    </citation>
    <scope>NUCLEOTIDE SEQUENCE</scope>
</reference>
<sequence>MPSETSVPATLPVPSQLSFQVSCVMAGISSKHSTVIFAGAEARTGAILSSIVIICVRVMAALPQASLTFHVLVMVPPQLPPVKGPSTPTTYPPASQLSVHARLVIAGISSKHSTVILAGAAARTGASISAPLYTTSGFGLTTLQPSVTLYAYVIDHPQLSPEGVDPR</sequence>
<gene>
    <name evidence="1" type="ORF">SDC9_28970</name>
</gene>
<evidence type="ECO:0000313" key="1">
    <source>
        <dbReference type="EMBL" id="MPL83020.1"/>
    </source>
</evidence>
<comment type="caution">
    <text evidence="1">The sequence shown here is derived from an EMBL/GenBank/DDBJ whole genome shotgun (WGS) entry which is preliminary data.</text>
</comment>
<dbReference type="AlphaFoldDB" id="A0A644UVB8"/>
<proteinExistence type="predicted"/>